<dbReference type="PANTHER" id="PTHR38011:SF11">
    <property type="entry name" value="2,5-DIAMINO-6-RIBOSYLAMINO-4(3H)-PYRIMIDINONE 5'-PHOSPHATE REDUCTASE"/>
    <property type="match status" value="1"/>
</dbReference>
<evidence type="ECO:0000313" key="3">
    <source>
        <dbReference type="Proteomes" id="UP001597083"/>
    </source>
</evidence>
<comment type="caution">
    <text evidence="2">The sequence shown here is derived from an EMBL/GenBank/DDBJ whole genome shotgun (WGS) entry which is preliminary data.</text>
</comment>
<evidence type="ECO:0000313" key="2">
    <source>
        <dbReference type="EMBL" id="MFD0857061.1"/>
    </source>
</evidence>
<evidence type="ECO:0000259" key="1">
    <source>
        <dbReference type="Pfam" id="PF01872"/>
    </source>
</evidence>
<dbReference type="PANTHER" id="PTHR38011">
    <property type="entry name" value="DIHYDROFOLATE REDUCTASE FAMILY PROTEIN (AFU_ORTHOLOGUE AFUA_8G06820)"/>
    <property type="match status" value="1"/>
</dbReference>
<dbReference type="InterPro" id="IPR002734">
    <property type="entry name" value="RibDG_C"/>
</dbReference>
<reference evidence="3" key="1">
    <citation type="journal article" date="2019" name="Int. J. Syst. Evol. Microbiol.">
        <title>The Global Catalogue of Microorganisms (GCM) 10K type strain sequencing project: providing services to taxonomists for standard genome sequencing and annotation.</title>
        <authorList>
            <consortium name="The Broad Institute Genomics Platform"/>
            <consortium name="The Broad Institute Genome Sequencing Center for Infectious Disease"/>
            <person name="Wu L."/>
            <person name="Ma J."/>
        </authorList>
    </citation>
    <scope>NUCLEOTIDE SEQUENCE [LARGE SCALE GENOMIC DNA]</scope>
    <source>
        <strain evidence="3">JCM 31696</strain>
    </source>
</reference>
<dbReference type="Proteomes" id="UP001597083">
    <property type="component" value="Unassembled WGS sequence"/>
</dbReference>
<sequence>MGKIAVTEFISLDGVVEAPGGEDFKYPGWTFEFDRGEDGNTFKVDEALGAEALLIGRRTYESFAGAWPGRDGPLADKFNAMPKYVVSSTLTDPEWNNTRVISGDVAKEVAALKDALDGEIQIPGSIRLVQELLDRDLVDEIRLMTFPVVLGTGRRLFGATADKTTWKLTESKTVGEGIPITIFQRAR</sequence>
<dbReference type="Gene3D" id="3.40.430.10">
    <property type="entry name" value="Dihydrofolate Reductase, subunit A"/>
    <property type="match status" value="1"/>
</dbReference>
<dbReference type="EMBL" id="JBHTIR010004345">
    <property type="protein sequence ID" value="MFD0857061.1"/>
    <property type="molecule type" value="Genomic_DNA"/>
</dbReference>
<dbReference type="InterPro" id="IPR024072">
    <property type="entry name" value="DHFR-like_dom_sf"/>
</dbReference>
<name>A0ABW3CR72_9ACTN</name>
<dbReference type="Pfam" id="PF01872">
    <property type="entry name" value="RibD_C"/>
    <property type="match status" value="1"/>
</dbReference>
<organism evidence="2 3">
    <name type="scientific">Actinomadura adrarensis</name>
    <dbReference type="NCBI Taxonomy" id="1819600"/>
    <lineage>
        <taxon>Bacteria</taxon>
        <taxon>Bacillati</taxon>
        <taxon>Actinomycetota</taxon>
        <taxon>Actinomycetes</taxon>
        <taxon>Streptosporangiales</taxon>
        <taxon>Thermomonosporaceae</taxon>
        <taxon>Actinomadura</taxon>
    </lineage>
</organism>
<proteinExistence type="predicted"/>
<feature type="domain" description="Bacterial bifunctional deaminase-reductase C-terminal" evidence="1">
    <location>
        <begin position="3"/>
        <end position="178"/>
    </location>
</feature>
<protein>
    <submittedName>
        <fullName evidence="2">Dihydrofolate reductase family protein</fullName>
    </submittedName>
</protein>
<keyword evidence="3" id="KW-1185">Reference proteome</keyword>
<gene>
    <name evidence="2" type="ORF">ACFQ07_32935</name>
</gene>
<dbReference type="SUPFAM" id="SSF53597">
    <property type="entry name" value="Dihydrofolate reductase-like"/>
    <property type="match status" value="1"/>
</dbReference>
<dbReference type="InterPro" id="IPR050765">
    <property type="entry name" value="Riboflavin_Biosynth_HTPR"/>
</dbReference>
<accession>A0ABW3CR72</accession>